<dbReference type="CDD" id="cd00609">
    <property type="entry name" value="AAT_like"/>
    <property type="match status" value="1"/>
</dbReference>
<sequence>MLKKQKRYEQVAAAVAERIRSGDYPPGFKLPGTRSLAGRFGVSISTVVEAQRLLERWGLVVARPRSGYYVRLPGAEATGLDRSDGHSEVSLQPSADSGAVVTGVLQCTPRVATTRRLILELVQATHRQDLIPLGAAVQDSRYIPVDALNRALRRVTKLQGGNVWSYEFAPGNPVIRERIAERMQLAGVKAHRDDIVLTHGCHDAMLLALHSVCQPGDIVAVESPTYYGLLQVLETLQLKVLEIPVHPGRGLQADALALAIQQWPIKACIWVSNFSNPLGILPSVQSKREIVQLLAENNIPLIENDVYGELGFLEERPPAAKKFDRQGGVFYCASFSKSLAPGARLGWIVPGKSRDAVQYGQFASSVATPSIPQYAFAELLQSGDFDRHLRRVRSAYYDRVMRASGILQRYFPATTRISDPAGGFVLWLTLPDKLNAMKLYQRALKEGISFAPGPLFSTAESFQSCLRINCAVGDDDALKWALISLARLLPELDEKTHA</sequence>
<dbReference type="GO" id="GO:0003677">
    <property type="term" value="F:DNA binding"/>
    <property type="evidence" value="ECO:0007669"/>
    <property type="project" value="UniProtKB-KW"/>
</dbReference>
<feature type="domain" description="HTH gntR-type" evidence="6">
    <location>
        <begin position="5"/>
        <end position="73"/>
    </location>
</feature>
<name>A0A1Y0I5R1_9GAMM</name>
<protein>
    <submittedName>
        <fullName evidence="7">Transcriptional regulator</fullName>
    </submittedName>
</protein>
<dbReference type="InterPro" id="IPR015422">
    <property type="entry name" value="PyrdxlP-dep_Trfase_small"/>
</dbReference>
<dbReference type="CDD" id="cd07377">
    <property type="entry name" value="WHTH_GntR"/>
    <property type="match status" value="1"/>
</dbReference>
<evidence type="ECO:0000313" key="7">
    <source>
        <dbReference type="EMBL" id="ARU55136.1"/>
    </source>
</evidence>
<dbReference type="Gene3D" id="3.90.1150.10">
    <property type="entry name" value="Aspartate Aminotransferase, domain 1"/>
    <property type="match status" value="1"/>
</dbReference>
<dbReference type="InterPro" id="IPR036390">
    <property type="entry name" value="WH_DNA-bd_sf"/>
</dbReference>
<evidence type="ECO:0000259" key="6">
    <source>
        <dbReference type="PROSITE" id="PS50949"/>
    </source>
</evidence>
<dbReference type="SUPFAM" id="SSF53383">
    <property type="entry name" value="PLP-dependent transferases"/>
    <property type="match status" value="1"/>
</dbReference>
<keyword evidence="3" id="KW-0805">Transcription regulation</keyword>
<dbReference type="InterPro" id="IPR015421">
    <property type="entry name" value="PyrdxlP-dep_Trfase_major"/>
</dbReference>
<dbReference type="SUPFAM" id="SSF46785">
    <property type="entry name" value="Winged helix' DNA-binding domain"/>
    <property type="match status" value="1"/>
</dbReference>
<dbReference type="OrthoDB" id="9804020at2"/>
<evidence type="ECO:0000256" key="2">
    <source>
        <dbReference type="ARBA" id="ARBA00022898"/>
    </source>
</evidence>
<organism evidence="7 8">
    <name type="scientific">Oleiphilus messinensis</name>
    <dbReference type="NCBI Taxonomy" id="141451"/>
    <lineage>
        <taxon>Bacteria</taxon>
        <taxon>Pseudomonadati</taxon>
        <taxon>Pseudomonadota</taxon>
        <taxon>Gammaproteobacteria</taxon>
        <taxon>Oceanospirillales</taxon>
        <taxon>Oleiphilaceae</taxon>
        <taxon>Oleiphilus</taxon>
    </lineage>
</organism>
<dbReference type="Proteomes" id="UP000196027">
    <property type="component" value="Chromosome"/>
</dbReference>
<dbReference type="PROSITE" id="PS50949">
    <property type="entry name" value="HTH_GNTR"/>
    <property type="match status" value="1"/>
</dbReference>
<accession>A0A1Y0I5R1</accession>
<dbReference type="EMBL" id="CP021425">
    <property type="protein sequence ID" value="ARU55136.1"/>
    <property type="molecule type" value="Genomic_DNA"/>
</dbReference>
<dbReference type="Gene3D" id="3.40.640.10">
    <property type="entry name" value="Type I PLP-dependent aspartate aminotransferase-like (Major domain)"/>
    <property type="match status" value="1"/>
</dbReference>
<dbReference type="GO" id="GO:0003700">
    <property type="term" value="F:DNA-binding transcription factor activity"/>
    <property type="evidence" value="ECO:0007669"/>
    <property type="project" value="InterPro"/>
</dbReference>
<gene>
    <name evidence="7" type="ORF">OLMES_1050</name>
</gene>
<evidence type="ECO:0000256" key="1">
    <source>
        <dbReference type="ARBA" id="ARBA00005384"/>
    </source>
</evidence>
<keyword evidence="2" id="KW-0663">Pyridoxal phosphate</keyword>
<dbReference type="SMART" id="SM00345">
    <property type="entry name" value="HTH_GNTR"/>
    <property type="match status" value="1"/>
</dbReference>
<dbReference type="InterPro" id="IPR000524">
    <property type="entry name" value="Tscrpt_reg_HTH_GntR"/>
</dbReference>
<dbReference type="InterPro" id="IPR036388">
    <property type="entry name" value="WH-like_DNA-bd_sf"/>
</dbReference>
<dbReference type="RefSeq" id="WP_087460272.1">
    <property type="nucleotide sequence ID" value="NZ_CP021425.1"/>
</dbReference>
<dbReference type="Gene3D" id="1.10.10.10">
    <property type="entry name" value="Winged helix-like DNA-binding domain superfamily/Winged helix DNA-binding domain"/>
    <property type="match status" value="1"/>
</dbReference>
<dbReference type="Pfam" id="PF00155">
    <property type="entry name" value="Aminotran_1_2"/>
    <property type="match status" value="1"/>
</dbReference>
<dbReference type="Pfam" id="PF00392">
    <property type="entry name" value="GntR"/>
    <property type="match status" value="1"/>
</dbReference>
<keyword evidence="5" id="KW-0804">Transcription</keyword>
<dbReference type="PANTHER" id="PTHR46577">
    <property type="entry name" value="HTH-TYPE TRANSCRIPTIONAL REGULATORY PROTEIN GABR"/>
    <property type="match status" value="1"/>
</dbReference>
<keyword evidence="8" id="KW-1185">Reference proteome</keyword>
<reference evidence="7 8" key="1">
    <citation type="submission" date="2017-05" db="EMBL/GenBank/DDBJ databases">
        <title>Genomic insights into alkan degradation activity of Oleiphilus messinensis.</title>
        <authorList>
            <person name="Kozyavkin S.A."/>
            <person name="Slesarev A.I."/>
            <person name="Golyshin P.N."/>
            <person name="Korzhenkov A."/>
            <person name="Golyshina O.N."/>
            <person name="Toshchakov S.V."/>
        </authorList>
    </citation>
    <scope>NUCLEOTIDE SEQUENCE [LARGE SCALE GENOMIC DNA]</scope>
    <source>
        <strain evidence="7 8">ME102</strain>
    </source>
</reference>
<comment type="similarity">
    <text evidence="1">In the C-terminal section; belongs to the class-I pyridoxal-phosphate-dependent aminotransferase family.</text>
</comment>
<dbReference type="InterPro" id="IPR051446">
    <property type="entry name" value="HTH_trans_reg/aminotransferase"/>
</dbReference>
<evidence type="ECO:0000313" key="8">
    <source>
        <dbReference type="Proteomes" id="UP000196027"/>
    </source>
</evidence>
<dbReference type="AlphaFoldDB" id="A0A1Y0I5R1"/>
<dbReference type="GO" id="GO:0030170">
    <property type="term" value="F:pyridoxal phosphate binding"/>
    <property type="evidence" value="ECO:0007669"/>
    <property type="project" value="InterPro"/>
</dbReference>
<evidence type="ECO:0000256" key="5">
    <source>
        <dbReference type="ARBA" id="ARBA00023163"/>
    </source>
</evidence>
<keyword evidence="4" id="KW-0238">DNA-binding</keyword>
<dbReference type="InterPro" id="IPR015424">
    <property type="entry name" value="PyrdxlP-dep_Trfase"/>
</dbReference>
<dbReference type="KEGG" id="ome:OLMES_1050"/>
<proteinExistence type="inferred from homology"/>
<evidence type="ECO:0000256" key="4">
    <source>
        <dbReference type="ARBA" id="ARBA00023125"/>
    </source>
</evidence>
<dbReference type="PANTHER" id="PTHR46577:SF2">
    <property type="entry name" value="TRANSCRIPTIONAL REGULATORY PROTEIN"/>
    <property type="match status" value="1"/>
</dbReference>
<dbReference type="InterPro" id="IPR004839">
    <property type="entry name" value="Aminotransferase_I/II_large"/>
</dbReference>
<evidence type="ECO:0000256" key="3">
    <source>
        <dbReference type="ARBA" id="ARBA00023015"/>
    </source>
</evidence>